<dbReference type="InterPro" id="IPR035996">
    <property type="entry name" value="4pyrrol_Methylase_sf"/>
</dbReference>
<keyword evidence="2" id="KW-1185">Reference proteome</keyword>
<dbReference type="GO" id="GO:0141133">
    <property type="term" value="F:diphthine methyl ester synthase activity"/>
    <property type="evidence" value="ECO:0007669"/>
    <property type="project" value="UniProtKB-EC"/>
</dbReference>
<dbReference type="PANTHER" id="PTHR10882">
    <property type="entry name" value="DIPHTHINE SYNTHASE"/>
    <property type="match status" value="1"/>
</dbReference>
<proteinExistence type="predicted"/>
<reference evidence="1 2" key="1">
    <citation type="submission" date="2016-08" db="EMBL/GenBank/DDBJ databases">
        <authorList>
            <consortium name="Lentinula edodes genome sequencing consortium"/>
            <person name="Sakamoto Y."/>
            <person name="Nakade K."/>
            <person name="Sato S."/>
            <person name="Yoshida Y."/>
            <person name="Miyazaki K."/>
            <person name="Natsume S."/>
            <person name="Konno N."/>
        </authorList>
    </citation>
    <scope>NUCLEOTIDE SEQUENCE [LARGE SCALE GENOMIC DNA]</scope>
    <source>
        <strain evidence="1 2">NBRC 111202</strain>
    </source>
</reference>
<dbReference type="STRING" id="5353.A0A1Q3EB73"/>
<evidence type="ECO:0000313" key="1">
    <source>
        <dbReference type="EMBL" id="GAW04354.1"/>
    </source>
</evidence>
<organism evidence="1 2">
    <name type="scientific">Lentinula edodes</name>
    <name type="common">Shiitake mushroom</name>
    <name type="synonym">Lentinus edodes</name>
    <dbReference type="NCBI Taxonomy" id="5353"/>
    <lineage>
        <taxon>Eukaryota</taxon>
        <taxon>Fungi</taxon>
        <taxon>Dikarya</taxon>
        <taxon>Basidiomycota</taxon>
        <taxon>Agaricomycotina</taxon>
        <taxon>Agaricomycetes</taxon>
        <taxon>Agaricomycetidae</taxon>
        <taxon>Agaricales</taxon>
        <taxon>Marasmiineae</taxon>
        <taxon>Omphalotaceae</taxon>
        <taxon>Lentinula</taxon>
    </lineage>
</organism>
<dbReference type="AlphaFoldDB" id="A0A1Q3EB73"/>
<dbReference type="Proteomes" id="UP000188533">
    <property type="component" value="Unassembled WGS sequence"/>
</dbReference>
<accession>A0A1Q3EB73</accession>
<dbReference type="InterPro" id="IPR014777">
    <property type="entry name" value="4pyrrole_Mease_sub1"/>
</dbReference>
<reference evidence="1 2" key="2">
    <citation type="submission" date="2017-02" db="EMBL/GenBank/DDBJ databases">
        <title>A genome survey and senescence transcriptome analysis in Lentinula edodes.</title>
        <authorList>
            <person name="Sakamoto Y."/>
            <person name="Nakade K."/>
            <person name="Sato S."/>
            <person name="Yoshida Y."/>
            <person name="Miyazaki K."/>
            <person name="Natsume S."/>
            <person name="Konno N."/>
        </authorList>
    </citation>
    <scope>NUCLEOTIDE SEQUENCE [LARGE SCALE GENOMIC DNA]</scope>
    <source>
        <strain evidence="1 2">NBRC 111202</strain>
    </source>
</reference>
<dbReference type="GO" id="GO:0017183">
    <property type="term" value="P:protein histidyl modification to diphthamide"/>
    <property type="evidence" value="ECO:0007669"/>
    <property type="project" value="InterPro"/>
</dbReference>
<protein>
    <submittedName>
        <fullName evidence="1">Diphthine synthase</fullName>
    </submittedName>
</protein>
<name>A0A1Q3EB73_LENED</name>
<dbReference type="SUPFAM" id="SSF53790">
    <property type="entry name" value="Tetrapyrrole methylase"/>
    <property type="match status" value="1"/>
</dbReference>
<dbReference type="InterPro" id="IPR004551">
    <property type="entry name" value="Dphthn_synthase"/>
</dbReference>
<evidence type="ECO:0000313" key="2">
    <source>
        <dbReference type="Proteomes" id="UP000188533"/>
    </source>
</evidence>
<dbReference type="Gene3D" id="3.40.1010.10">
    <property type="entry name" value="Cobalt-precorrin-4 Transmethylase, Domain 1"/>
    <property type="match status" value="1"/>
</dbReference>
<gene>
    <name evidence="1" type="ORF">LENED_006135</name>
</gene>
<dbReference type="EMBL" id="BDGU01000186">
    <property type="protein sequence ID" value="GAW04354.1"/>
    <property type="molecule type" value="Genomic_DNA"/>
</dbReference>
<sequence>MFFVVGLGLCDEKDITVRGLEAVKSASRVYLEAYTSILMVQKDRLESFYGKEVIVADRDLVECGSDEILKDADKEDSDS</sequence>
<comment type="caution">
    <text evidence="1">The sequence shown here is derived from an EMBL/GenBank/DDBJ whole genome shotgun (WGS) entry which is preliminary data.</text>
</comment>
<dbReference type="PANTHER" id="PTHR10882:SF0">
    <property type="entry name" value="DIPHTHINE METHYL ESTER SYNTHASE"/>
    <property type="match status" value="1"/>
</dbReference>